<dbReference type="PRINTS" id="PR00455">
    <property type="entry name" value="HTHTETR"/>
</dbReference>
<dbReference type="PROSITE" id="PS50977">
    <property type="entry name" value="HTH_TETR_2"/>
    <property type="match status" value="1"/>
</dbReference>
<comment type="caution">
    <text evidence="4">The sequence shown here is derived from an EMBL/GenBank/DDBJ whole genome shotgun (WGS) entry which is preliminary data.</text>
</comment>
<sequence>MTILSPLCGDNPGVRENGRVPKPPINQRLAEAAVALFDENGYDETTVDDIAARAGVSRSTFFRYYRSKEDAIFPDHDTLLATVDARLRSSTADTAIVAIIDAVRIVLAHYVDDAEVSLRRYRLVGRVPALRAREIASVARYQRLFREFAGEWLAGTPDADLRAELVAASVVAAHNQVLRGWLRGGGTYDPFGALDHALRYVTATFRHLEQPREEADEVVVATFRRSASPQAVMTAIQQHLE</sequence>
<dbReference type="PANTHER" id="PTHR30055">
    <property type="entry name" value="HTH-TYPE TRANSCRIPTIONAL REGULATOR RUTR"/>
    <property type="match status" value="1"/>
</dbReference>
<dbReference type="InterPro" id="IPR009057">
    <property type="entry name" value="Homeodomain-like_sf"/>
</dbReference>
<keyword evidence="1 2" id="KW-0238">DNA-binding</keyword>
<dbReference type="AlphaFoldDB" id="A0A5M3XT79"/>
<dbReference type="InterPro" id="IPR001647">
    <property type="entry name" value="HTH_TetR"/>
</dbReference>
<evidence type="ECO:0000313" key="4">
    <source>
        <dbReference type="EMBL" id="GES24040.1"/>
    </source>
</evidence>
<dbReference type="GO" id="GO:0000976">
    <property type="term" value="F:transcription cis-regulatory region binding"/>
    <property type="evidence" value="ECO:0007669"/>
    <property type="project" value="TreeGrafter"/>
</dbReference>
<dbReference type="SUPFAM" id="SSF46689">
    <property type="entry name" value="Homeodomain-like"/>
    <property type="match status" value="1"/>
</dbReference>
<dbReference type="Pfam" id="PF17754">
    <property type="entry name" value="TetR_C_14"/>
    <property type="match status" value="1"/>
</dbReference>
<organism evidence="4 5">
    <name type="scientific">Acrocarpospora pleiomorpha</name>
    <dbReference type="NCBI Taxonomy" id="90975"/>
    <lineage>
        <taxon>Bacteria</taxon>
        <taxon>Bacillati</taxon>
        <taxon>Actinomycetota</taxon>
        <taxon>Actinomycetes</taxon>
        <taxon>Streptosporangiales</taxon>
        <taxon>Streptosporangiaceae</taxon>
        <taxon>Acrocarpospora</taxon>
    </lineage>
</organism>
<dbReference type="InterPro" id="IPR041347">
    <property type="entry name" value="MftR_C"/>
</dbReference>
<evidence type="ECO:0000256" key="2">
    <source>
        <dbReference type="PROSITE-ProRule" id="PRU00335"/>
    </source>
</evidence>
<dbReference type="Proteomes" id="UP000377595">
    <property type="component" value="Unassembled WGS sequence"/>
</dbReference>
<evidence type="ECO:0000256" key="1">
    <source>
        <dbReference type="ARBA" id="ARBA00023125"/>
    </source>
</evidence>
<reference evidence="4 5" key="1">
    <citation type="submission" date="2019-10" db="EMBL/GenBank/DDBJ databases">
        <title>Whole genome shotgun sequence of Acrocarpospora pleiomorpha NBRC 16267.</title>
        <authorList>
            <person name="Ichikawa N."/>
            <person name="Kimura A."/>
            <person name="Kitahashi Y."/>
            <person name="Komaki H."/>
            <person name="Oguchi A."/>
        </authorList>
    </citation>
    <scope>NUCLEOTIDE SEQUENCE [LARGE SCALE GENOMIC DNA]</scope>
    <source>
        <strain evidence="4 5">NBRC 16267</strain>
    </source>
</reference>
<evidence type="ECO:0000259" key="3">
    <source>
        <dbReference type="PROSITE" id="PS50977"/>
    </source>
</evidence>
<proteinExistence type="predicted"/>
<dbReference type="Pfam" id="PF00440">
    <property type="entry name" value="TetR_N"/>
    <property type="match status" value="1"/>
</dbReference>
<dbReference type="OrthoDB" id="3235020at2"/>
<dbReference type="GO" id="GO:0003700">
    <property type="term" value="F:DNA-binding transcription factor activity"/>
    <property type="evidence" value="ECO:0007669"/>
    <property type="project" value="TreeGrafter"/>
</dbReference>
<evidence type="ECO:0000313" key="5">
    <source>
        <dbReference type="Proteomes" id="UP000377595"/>
    </source>
</evidence>
<dbReference type="PANTHER" id="PTHR30055:SF226">
    <property type="entry name" value="HTH-TYPE TRANSCRIPTIONAL REGULATOR PKSA"/>
    <property type="match status" value="1"/>
</dbReference>
<feature type="DNA-binding region" description="H-T-H motif" evidence="2">
    <location>
        <begin position="46"/>
        <end position="65"/>
    </location>
</feature>
<name>A0A5M3XT79_9ACTN</name>
<dbReference type="EMBL" id="BLAF01000047">
    <property type="protein sequence ID" value="GES24040.1"/>
    <property type="molecule type" value="Genomic_DNA"/>
</dbReference>
<accession>A0A5M3XT79</accession>
<keyword evidence="5" id="KW-1185">Reference proteome</keyword>
<dbReference type="Gene3D" id="1.10.357.10">
    <property type="entry name" value="Tetracycline Repressor, domain 2"/>
    <property type="match status" value="1"/>
</dbReference>
<protein>
    <submittedName>
        <fullName evidence="4">TetR family transcriptional regulator</fullName>
    </submittedName>
</protein>
<feature type="domain" description="HTH tetR-type" evidence="3">
    <location>
        <begin position="23"/>
        <end position="83"/>
    </location>
</feature>
<dbReference type="InterPro" id="IPR050109">
    <property type="entry name" value="HTH-type_TetR-like_transc_reg"/>
</dbReference>
<dbReference type="Gene3D" id="1.10.10.60">
    <property type="entry name" value="Homeodomain-like"/>
    <property type="match status" value="1"/>
</dbReference>
<gene>
    <name evidence="4" type="ORF">Aple_069390</name>
</gene>